<comment type="caution">
    <text evidence="4">The sequence shown here is derived from an EMBL/GenBank/DDBJ whole genome shotgun (WGS) entry which is preliminary data.</text>
</comment>
<dbReference type="AlphaFoldDB" id="A0A0F9W5J9"/>
<evidence type="ECO:0000259" key="2">
    <source>
        <dbReference type="Pfam" id="PF09828"/>
    </source>
</evidence>
<name>A0A0F9W5J9_9ZZZZ</name>
<evidence type="ECO:0008006" key="5">
    <source>
        <dbReference type="Google" id="ProtNLM"/>
    </source>
</evidence>
<dbReference type="EMBL" id="LAZR01000002">
    <property type="protein sequence ID" value="KKO11610.1"/>
    <property type="molecule type" value="Genomic_DNA"/>
</dbReference>
<keyword evidence="1" id="KW-0175">Coiled coil</keyword>
<feature type="domain" description="ChrB C-terminal" evidence="2">
    <location>
        <begin position="194"/>
        <end position="325"/>
    </location>
</feature>
<gene>
    <name evidence="4" type="ORF">LCGC14_0011040</name>
</gene>
<evidence type="ECO:0000259" key="3">
    <source>
        <dbReference type="Pfam" id="PF20229"/>
    </source>
</evidence>
<evidence type="ECO:0000256" key="1">
    <source>
        <dbReference type="SAM" id="Coils"/>
    </source>
</evidence>
<proteinExistence type="predicted"/>
<dbReference type="Pfam" id="PF09828">
    <property type="entry name" value="ChrB_C"/>
    <property type="match status" value="1"/>
</dbReference>
<dbReference type="InterPro" id="IPR046858">
    <property type="entry name" value="ChrB_N"/>
</dbReference>
<protein>
    <recommendedName>
        <fullName evidence="5">ChrB protein</fullName>
    </recommendedName>
</protein>
<feature type="coiled-coil region" evidence="1">
    <location>
        <begin position="155"/>
        <end position="182"/>
    </location>
</feature>
<dbReference type="InterPro" id="IPR018634">
    <property type="entry name" value="ChrB_C"/>
</dbReference>
<feature type="domain" description="ChrB N-terminal" evidence="3">
    <location>
        <begin position="31"/>
        <end position="180"/>
    </location>
</feature>
<accession>A0A0F9W5J9</accession>
<evidence type="ECO:0000313" key="4">
    <source>
        <dbReference type="EMBL" id="KKO11610.1"/>
    </source>
</evidence>
<organism evidence="4">
    <name type="scientific">marine sediment metagenome</name>
    <dbReference type="NCBI Taxonomy" id="412755"/>
    <lineage>
        <taxon>unclassified sequences</taxon>
        <taxon>metagenomes</taxon>
        <taxon>ecological metagenomes</taxon>
    </lineage>
</organism>
<dbReference type="Pfam" id="PF20229">
    <property type="entry name" value="ChrB_N"/>
    <property type="match status" value="1"/>
</dbReference>
<reference evidence="4" key="1">
    <citation type="journal article" date="2015" name="Nature">
        <title>Complex archaea that bridge the gap between prokaryotes and eukaryotes.</title>
        <authorList>
            <person name="Spang A."/>
            <person name="Saw J.H."/>
            <person name="Jorgensen S.L."/>
            <person name="Zaremba-Niedzwiedzka K."/>
            <person name="Martijn J."/>
            <person name="Lind A.E."/>
            <person name="van Eijk R."/>
            <person name="Schleper C."/>
            <person name="Guy L."/>
            <person name="Ettema T.J."/>
        </authorList>
    </citation>
    <scope>NUCLEOTIDE SEQUENCE</scope>
</reference>
<sequence>MSEKISENQAASREKWLLLIFQLPSKPAYLRVKIWRRLQGIGAIAVKSSVYALPANEESLEDYEWLLREIEEGSGEGLICETQFVDGLTDAQVRQLFDQARDADYDAVATEARALDEAIKNDKEQETGDVRNQIVRLRKKLIEIEAIDFFGANGREAAEGLLSALEDNLKNATEKVDNEVKKTASSAIPQGSVWVTRKGVHVDRIASAWLIRRFIDPEMQLKFVAATGYIPEDGELRFDMFEAEFTHEGDNCTFEVLLLRAGLEVPALQKIAEIVHDIDIKDGKFAREEVAGIRTLITSICLSTSDDDERIRRGSVVFADLYRYFKRKGLQ</sequence>